<keyword evidence="5 7" id="KW-1133">Transmembrane helix</keyword>
<dbReference type="RefSeq" id="WP_227308442.1">
    <property type="nucleotide sequence ID" value="NZ_JAESVA010000005.1"/>
</dbReference>
<dbReference type="GO" id="GO:0005886">
    <property type="term" value="C:plasma membrane"/>
    <property type="evidence" value="ECO:0007669"/>
    <property type="project" value="UniProtKB-SubCell"/>
</dbReference>
<feature type="domain" description="ABC transporter" evidence="8">
    <location>
        <begin position="155"/>
        <end position="401"/>
    </location>
</feature>
<evidence type="ECO:0000259" key="9">
    <source>
        <dbReference type="PROSITE" id="PS50929"/>
    </source>
</evidence>
<feature type="transmembrane region" description="Helical" evidence="7">
    <location>
        <begin position="213"/>
        <end position="233"/>
    </location>
</feature>
<dbReference type="EMBL" id="JAESVA010000005">
    <property type="protein sequence ID" value="MCB8881778.1"/>
    <property type="molecule type" value="Genomic_DNA"/>
</dbReference>
<evidence type="ECO:0000256" key="2">
    <source>
        <dbReference type="ARBA" id="ARBA00022692"/>
    </source>
</evidence>
<keyword evidence="4 10" id="KW-0067">ATP-binding</keyword>
<dbReference type="GO" id="GO:0016887">
    <property type="term" value="F:ATP hydrolysis activity"/>
    <property type="evidence" value="ECO:0007669"/>
    <property type="project" value="InterPro"/>
</dbReference>
<feature type="domain" description="ABC transmembrane type-1" evidence="9">
    <location>
        <begin position="1"/>
        <end position="123"/>
    </location>
</feature>
<evidence type="ECO:0000256" key="7">
    <source>
        <dbReference type="SAM" id="Phobius"/>
    </source>
</evidence>
<feature type="transmembrane region" description="Helical" evidence="7">
    <location>
        <begin position="401"/>
        <end position="423"/>
    </location>
</feature>
<dbReference type="Gene3D" id="1.20.1560.10">
    <property type="entry name" value="ABC transporter type 1, transmembrane domain"/>
    <property type="match status" value="2"/>
</dbReference>
<proteinExistence type="predicted"/>
<protein>
    <submittedName>
        <fullName evidence="10">ATP-binding cassette domain-containing protein</fullName>
    </submittedName>
</protein>
<evidence type="ECO:0000256" key="5">
    <source>
        <dbReference type="ARBA" id="ARBA00022989"/>
    </source>
</evidence>
<dbReference type="PANTHER" id="PTHR24221">
    <property type="entry name" value="ATP-BINDING CASSETTE SUB-FAMILY B"/>
    <property type="match status" value="1"/>
</dbReference>
<dbReference type="Pfam" id="PF00005">
    <property type="entry name" value="ABC_tran"/>
    <property type="match status" value="1"/>
</dbReference>
<feature type="domain" description="ABC transmembrane type-1" evidence="9">
    <location>
        <begin position="197"/>
        <end position="461"/>
    </location>
</feature>
<dbReference type="InterPro" id="IPR011527">
    <property type="entry name" value="ABC1_TM_dom"/>
</dbReference>
<evidence type="ECO:0000259" key="8">
    <source>
        <dbReference type="PROSITE" id="PS50893"/>
    </source>
</evidence>
<organism evidence="10 11">
    <name type="scientific">Acidisoma cellulosilyticum</name>
    <dbReference type="NCBI Taxonomy" id="2802395"/>
    <lineage>
        <taxon>Bacteria</taxon>
        <taxon>Pseudomonadati</taxon>
        <taxon>Pseudomonadota</taxon>
        <taxon>Alphaproteobacteria</taxon>
        <taxon>Acetobacterales</taxon>
        <taxon>Acidocellaceae</taxon>
        <taxon>Acidisoma</taxon>
    </lineage>
</organism>
<evidence type="ECO:0000313" key="10">
    <source>
        <dbReference type="EMBL" id="MCB8881778.1"/>
    </source>
</evidence>
<evidence type="ECO:0000256" key="1">
    <source>
        <dbReference type="ARBA" id="ARBA00004651"/>
    </source>
</evidence>
<evidence type="ECO:0000256" key="3">
    <source>
        <dbReference type="ARBA" id="ARBA00022741"/>
    </source>
</evidence>
<keyword evidence="2 7" id="KW-0812">Transmembrane</keyword>
<dbReference type="SMART" id="SM00382">
    <property type="entry name" value="AAA"/>
    <property type="match status" value="1"/>
</dbReference>
<comment type="subcellular location">
    <subcellularLocation>
        <location evidence="1">Cell membrane</location>
        <topology evidence="1">Multi-pass membrane protein</topology>
    </subcellularLocation>
</comment>
<dbReference type="PROSITE" id="PS50929">
    <property type="entry name" value="ABC_TM1F"/>
    <property type="match status" value="2"/>
</dbReference>
<gene>
    <name evidence="10" type="ORF">ACELLULO517_16130</name>
</gene>
<sequence>MKTSIAALTLQERNAEHGTDIQAMGILEEARASGDEGMLFDRLMDQRLRLANAEQASERLKIILECVTVFTQHGMSLVVLGIGALEIIHARLTYGDLVAFQMLAELFANPLNRLTGAGAALQSASSAVVRLQDVLKADMPQSASQESGGRLAGTVALDKVTLTDAHGIPLLQGLTFEISQPGEIVAISGPPGSGKSLLLNLIAGTLAPEDGQVTIGGAPIAALLVALICQALFQMGQKFALSRLEARSGLDLQAALVDRAMRLPADAFRKSTPVILATQLESIAKFRSDMVHFAISGGVALVNGLVAAVVMAFFQLQAAAVAMVLGLLLSVIAAVFGWRQFRAIYEGERMDIIVLAFVYDLVQLVPVVRAMAGERASFIQWAQNFLAFQSRIMRSTSLSNAYSTVASVWEPLMLLTCFAAIAFAGSKEALGVGAALGFISALGRFAGATQGVAAAVFGVTKSLPMAKLSKSFLDTHLMPVGFGEPLAKGAGADRIVRLSEGKIDAVEEQNPANGTVAST</sequence>
<name>A0A964E5A5_9PROT</name>
<dbReference type="InterPro" id="IPR039421">
    <property type="entry name" value="Type_1_exporter"/>
</dbReference>
<dbReference type="GO" id="GO:0034040">
    <property type="term" value="F:ATPase-coupled lipid transmembrane transporter activity"/>
    <property type="evidence" value="ECO:0007669"/>
    <property type="project" value="TreeGrafter"/>
</dbReference>
<dbReference type="SUPFAM" id="SSF90123">
    <property type="entry name" value="ABC transporter transmembrane region"/>
    <property type="match status" value="2"/>
</dbReference>
<dbReference type="InterPro" id="IPR036640">
    <property type="entry name" value="ABC1_TM_sf"/>
</dbReference>
<keyword evidence="11" id="KW-1185">Reference proteome</keyword>
<dbReference type="InterPro" id="IPR027417">
    <property type="entry name" value="P-loop_NTPase"/>
</dbReference>
<dbReference type="Proteomes" id="UP000721844">
    <property type="component" value="Unassembled WGS sequence"/>
</dbReference>
<feature type="transmembrane region" description="Helical" evidence="7">
    <location>
        <begin position="435"/>
        <end position="460"/>
    </location>
</feature>
<evidence type="ECO:0000313" key="11">
    <source>
        <dbReference type="Proteomes" id="UP000721844"/>
    </source>
</evidence>
<dbReference type="InterPro" id="IPR003439">
    <property type="entry name" value="ABC_transporter-like_ATP-bd"/>
</dbReference>
<feature type="transmembrane region" description="Helical" evidence="7">
    <location>
        <begin position="320"/>
        <end position="338"/>
    </location>
</feature>
<keyword evidence="6 7" id="KW-0472">Membrane</keyword>
<dbReference type="GO" id="GO:0140359">
    <property type="term" value="F:ABC-type transporter activity"/>
    <property type="evidence" value="ECO:0007669"/>
    <property type="project" value="InterPro"/>
</dbReference>
<dbReference type="SUPFAM" id="SSF52540">
    <property type="entry name" value="P-loop containing nucleoside triphosphate hydrolases"/>
    <property type="match status" value="1"/>
</dbReference>
<dbReference type="InterPro" id="IPR003593">
    <property type="entry name" value="AAA+_ATPase"/>
</dbReference>
<comment type="caution">
    <text evidence="10">The sequence shown here is derived from an EMBL/GenBank/DDBJ whole genome shotgun (WGS) entry which is preliminary data.</text>
</comment>
<dbReference type="PANTHER" id="PTHR24221:SF654">
    <property type="entry name" value="ATP-BINDING CASSETTE SUB-FAMILY B MEMBER 6"/>
    <property type="match status" value="1"/>
</dbReference>
<dbReference type="CDD" id="cd00267">
    <property type="entry name" value="ABC_ATPase"/>
    <property type="match status" value="1"/>
</dbReference>
<accession>A0A964E5A5</accession>
<keyword evidence="3" id="KW-0547">Nucleotide-binding</keyword>
<dbReference type="GO" id="GO:0005524">
    <property type="term" value="F:ATP binding"/>
    <property type="evidence" value="ECO:0007669"/>
    <property type="project" value="UniProtKB-KW"/>
</dbReference>
<feature type="transmembrane region" description="Helical" evidence="7">
    <location>
        <begin position="293"/>
        <end position="314"/>
    </location>
</feature>
<evidence type="ECO:0000256" key="6">
    <source>
        <dbReference type="ARBA" id="ARBA00023136"/>
    </source>
</evidence>
<dbReference type="PROSITE" id="PS50893">
    <property type="entry name" value="ABC_TRANSPORTER_2"/>
    <property type="match status" value="1"/>
</dbReference>
<dbReference type="AlphaFoldDB" id="A0A964E5A5"/>
<evidence type="ECO:0000256" key="4">
    <source>
        <dbReference type="ARBA" id="ARBA00022840"/>
    </source>
</evidence>
<reference evidence="10 11" key="1">
    <citation type="journal article" date="2021" name="Microorganisms">
        <title>Acidisoma silvae sp. nov. and Acidisomacellulosilytica sp. nov., Two Acidophilic Bacteria Isolated from Decaying Wood, Hydrolyzing Cellulose and Producing Poly-3-hydroxybutyrate.</title>
        <authorList>
            <person name="Mieszkin S."/>
            <person name="Pouder E."/>
            <person name="Uroz S."/>
            <person name="Simon-Colin C."/>
            <person name="Alain K."/>
        </authorList>
    </citation>
    <scope>NUCLEOTIDE SEQUENCE [LARGE SCALE GENOMIC DNA]</scope>
    <source>
        <strain evidence="10 11">HW T5.17</strain>
    </source>
</reference>